<dbReference type="CDD" id="cd04301">
    <property type="entry name" value="NAT_SF"/>
    <property type="match status" value="1"/>
</dbReference>
<evidence type="ECO:0000313" key="2">
    <source>
        <dbReference type="Proteomes" id="UP000076727"/>
    </source>
</evidence>
<dbReference type="AlphaFoldDB" id="A0A165SPJ9"/>
<sequence length="249" mass="27159">MSPASSTTHAVVSVETFSFALIPGDRISQGLFENYGTWGPLVTFSKPGNRVRMTPSKFKDQLIPDDPANTVLATCRLGEMLIGQAFATTWGCDSVDDSGKKTTVGWITQLVVDKSYRGRGIALLHTLMVSDAFQGVSVLGVASSHPATCAALARLARTAVGSLDLDFTHTHARDVLAQTPVRYLDDAELHGSLFGGDHPRGAVCSIFTRFYIDHEEPLRVLQTFKDVENWSLGELHEGYEFLVVVSRDK</sequence>
<name>A0A165SPJ9_9APHY</name>
<proteinExistence type="predicted"/>
<reference evidence="1 2" key="1">
    <citation type="journal article" date="2016" name="Mol. Biol. Evol.">
        <title>Comparative Genomics of Early-Diverging Mushroom-Forming Fungi Provides Insights into the Origins of Lignocellulose Decay Capabilities.</title>
        <authorList>
            <person name="Nagy L.G."/>
            <person name="Riley R."/>
            <person name="Tritt A."/>
            <person name="Adam C."/>
            <person name="Daum C."/>
            <person name="Floudas D."/>
            <person name="Sun H."/>
            <person name="Yadav J.S."/>
            <person name="Pangilinan J."/>
            <person name="Larsson K.H."/>
            <person name="Matsuura K."/>
            <person name="Barry K."/>
            <person name="Labutti K."/>
            <person name="Kuo R."/>
            <person name="Ohm R.A."/>
            <person name="Bhattacharya S.S."/>
            <person name="Shirouzu T."/>
            <person name="Yoshinaga Y."/>
            <person name="Martin F.M."/>
            <person name="Grigoriev I.V."/>
            <person name="Hibbett D.S."/>
        </authorList>
    </citation>
    <scope>NUCLEOTIDE SEQUENCE [LARGE SCALE GENOMIC DNA]</scope>
    <source>
        <strain evidence="1 2">L-15889</strain>
    </source>
</reference>
<dbReference type="SUPFAM" id="SSF55729">
    <property type="entry name" value="Acyl-CoA N-acyltransferases (Nat)"/>
    <property type="match status" value="1"/>
</dbReference>
<dbReference type="InterPro" id="IPR016181">
    <property type="entry name" value="Acyl_CoA_acyltransferase"/>
</dbReference>
<dbReference type="Proteomes" id="UP000076727">
    <property type="component" value="Unassembled WGS sequence"/>
</dbReference>
<dbReference type="EMBL" id="KV429041">
    <property type="protein sequence ID" value="KZT72302.1"/>
    <property type="molecule type" value="Genomic_DNA"/>
</dbReference>
<evidence type="ECO:0008006" key="3">
    <source>
        <dbReference type="Google" id="ProtNLM"/>
    </source>
</evidence>
<protein>
    <recommendedName>
        <fullName evidence="3">N-acetyltransferase domain-containing protein</fullName>
    </recommendedName>
</protein>
<dbReference type="OrthoDB" id="2019666at2759"/>
<dbReference type="STRING" id="1314783.A0A165SPJ9"/>
<gene>
    <name evidence="1" type="ORF">DAEQUDRAFT_755157</name>
</gene>
<organism evidence="1 2">
    <name type="scientific">Daedalea quercina L-15889</name>
    <dbReference type="NCBI Taxonomy" id="1314783"/>
    <lineage>
        <taxon>Eukaryota</taxon>
        <taxon>Fungi</taxon>
        <taxon>Dikarya</taxon>
        <taxon>Basidiomycota</taxon>
        <taxon>Agaricomycotina</taxon>
        <taxon>Agaricomycetes</taxon>
        <taxon>Polyporales</taxon>
        <taxon>Fomitopsis</taxon>
    </lineage>
</organism>
<accession>A0A165SPJ9</accession>
<evidence type="ECO:0000313" key="1">
    <source>
        <dbReference type="EMBL" id="KZT72302.1"/>
    </source>
</evidence>
<keyword evidence="2" id="KW-1185">Reference proteome</keyword>